<feature type="compositionally biased region" description="Pro residues" evidence="1">
    <location>
        <begin position="10"/>
        <end position="21"/>
    </location>
</feature>
<dbReference type="AlphaFoldDB" id="A0AA35KIV9"/>
<evidence type="ECO:0000313" key="3">
    <source>
        <dbReference type="Proteomes" id="UP001178461"/>
    </source>
</evidence>
<evidence type="ECO:0000256" key="1">
    <source>
        <dbReference type="SAM" id="MobiDB-lite"/>
    </source>
</evidence>
<proteinExistence type="predicted"/>
<feature type="region of interest" description="Disordered" evidence="1">
    <location>
        <begin position="1"/>
        <end position="112"/>
    </location>
</feature>
<dbReference type="EMBL" id="OX395131">
    <property type="protein sequence ID" value="CAI5777663.1"/>
    <property type="molecule type" value="Genomic_DNA"/>
</dbReference>
<sequence>MGGRRSVLPTSPPLPPLPAEPATPAACDRTAPAASCIQRGGKREGARDGSGLPLGRGGVCKTTARARHKEPLAAAGGSRAESPAPSSLDVHEEPCLSSAGARWSREHGELQH</sequence>
<reference evidence="2" key="1">
    <citation type="submission" date="2022-12" db="EMBL/GenBank/DDBJ databases">
        <authorList>
            <person name="Alioto T."/>
            <person name="Alioto T."/>
            <person name="Gomez Garrido J."/>
        </authorList>
    </citation>
    <scope>NUCLEOTIDE SEQUENCE</scope>
</reference>
<feature type="compositionally biased region" description="Basic and acidic residues" evidence="1">
    <location>
        <begin position="103"/>
        <end position="112"/>
    </location>
</feature>
<evidence type="ECO:0000313" key="2">
    <source>
        <dbReference type="EMBL" id="CAI5777663.1"/>
    </source>
</evidence>
<gene>
    <name evidence="2" type="ORF">PODLI_1B019318</name>
</gene>
<organism evidence="2 3">
    <name type="scientific">Podarcis lilfordi</name>
    <name type="common">Lilford's wall lizard</name>
    <dbReference type="NCBI Taxonomy" id="74358"/>
    <lineage>
        <taxon>Eukaryota</taxon>
        <taxon>Metazoa</taxon>
        <taxon>Chordata</taxon>
        <taxon>Craniata</taxon>
        <taxon>Vertebrata</taxon>
        <taxon>Euteleostomi</taxon>
        <taxon>Lepidosauria</taxon>
        <taxon>Squamata</taxon>
        <taxon>Bifurcata</taxon>
        <taxon>Unidentata</taxon>
        <taxon>Episquamata</taxon>
        <taxon>Laterata</taxon>
        <taxon>Lacertibaenia</taxon>
        <taxon>Lacertidae</taxon>
        <taxon>Podarcis</taxon>
    </lineage>
</organism>
<name>A0AA35KIV9_9SAUR</name>
<accession>A0AA35KIV9</accession>
<dbReference type="Proteomes" id="UP001178461">
    <property type="component" value="Chromosome 6"/>
</dbReference>
<protein>
    <submittedName>
        <fullName evidence="2">Uncharacterized protein</fullName>
    </submittedName>
</protein>
<keyword evidence="3" id="KW-1185">Reference proteome</keyword>